<dbReference type="EMBL" id="JANDBC010000003">
    <property type="protein sequence ID" value="MCP9292719.1"/>
    <property type="molecule type" value="Genomic_DNA"/>
</dbReference>
<comment type="caution">
    <text evidence="7">The sequence shown here is derived from an EMBL/GenBank/DDBJ whole genome shotgun (WGS) entry which is preliminary data.</text>
</comment>
<evidence type="ECO:0000313" key="8">
    <source>
        <dbReference type="Proteomes" id="UP001139125"/>
    </source>
</evidence>
<keyword evidence="8" id="KW-1185">Reference proteome</keyword>
<dbReference type="PANTHER" id="PTHR12001">
    <property type="entry name" value="GERANYLGERANYL PYROPHOSPHATE SYNTHASE"/>
    <property type="match status" value="1"/>
</dbReference>
<dbReference type="GO" id="GO:0008299">
    <property type="term" value="P:isoprenoid biosynthetic process"/>
    <property type="evidence" value="ECO:0007669"/>
    <property type="project" value="InterPro"/>
</dbReference>
<evidence type="ECO:0000256" key="1">
    <source>
        <dbReference type="ARBA" id="ARBA00001946"/>
    </source>
</evidence>
<evidence type="ECO:0000313" key="7">
    <source>
        <dbReference type="EMBL" id="MCP9292719.1"/>
    </source>
</evidence>
<gene>
    <name evidence="7" type="ORF">NM125_14110</name>
</gene>
<sequence length="331" mass="37018">MSNKNLQQQLLERIETGLKDLHFPDHPQTLYEPYRYVLSVGGKRIRPMLTLLANGLCGGDLNDALPAALSVEILHNFTLVHDDIMDSADTRRGEPSVFKKWNENIAILSGDVMFADAYRQLSYYGTNESYSKEEFAAVHSVFSKAIVTVCEGQALDMEFVDRTDVNHNEYLEMIAGKTAALLSGALELGAISAHASSEKRKELAELGYEMGIAFQIQDDLLDATADPEKFGKRPGGDIFEGKKTYLTILALERANAEQSSLIQETLNAENPAPEHVDEVLGIMSDLDVLDDVAAEIDQHYKKAFQLLNKFESSDYKQELEKLLIFLQNRDH</sequence>
<protein>
    <submittedName>
        <fullName evidence="7">Polyprenyl synthetase family protein</fullName>
    </submittedName>
</protein>
<accession>A0A9X2L5K1</accession>
<dbReference type="RefSeq" id="WP_255135617.1">
    <property type="nucleotide sequence ID" value="NZ_JANDBC010000003.1"/>
</dbReference>
<reference evidence="7" key="1">
    <citation type="submission" date="2022-06" db="EMBL/GenBank/DDBJ databases">
        <title>Gracilimonas sp. CAU 1638 isolated from sea sediment.</title>
        <authorList>
            <person name="Kim W."/>
        </authorList>
    </citation>
    <scope>NUCLEOTIDE SEQUENCE</scope>
    <source>
        <strain evidence="7">CAU 1638</strain>
    </source>
</reference>
<evidence type="ECO:0000256" key="5">
    <source>
        <dbReference type="ARBA" id="ARBA00022842"/>
    </source>
</evidence>
<dbReference type="SFLD" id="SFLDS00005">
    <property type="entry name" value="Isoprenoid_Synthase_Type_I"/>
    <property type="match status" value="1"/>
</dbReference>
<evidence type="ECO:0000256" key="6">
    <source>
        <dbReference type="RuleBase" id="RU004466"/>
    </source>
</evidence>
<keyword evidence="4" id="KW-0479">Metal-binding</keyword>
<evidence type="ECO:0000256" key="4">
    <source>
        <dbReference type="ARBA" id="ARBA00022723"/>
    </source>
</evidence>
<evidence type="ECO:0000256" key="3">
    <source>
        <dbReference type="ARBA" id="ARBA00022679"/>
    </source>
</evidence>
<dbReference type="PROSITE" id="PS00444">
    <property type="entry name" value="POLYPRENYL_SYNTHASE_2"/>
    <property type="match status" value="1"/>
</dbReference>
<evidence type="ECO:0000256" key="2">
    <source>
        <dbReference type="ARBA" id="ARBA00006706"/>
    </source>
</evidence>
<dbReference type="SFLD" id="SFLDG01017">
    <property type="entry name" value="Polyprenyl_Transferase_Like"/>
    <property type="match status" value="1"/>
</dbReference>
<proteinExistence type="inferred from homology"/>
<organism evidence="7 8">
    <name type="scientific">Gracilimonas sediminicola</name>
    <dbReference type="NCBI Taxonomy" id="2952158"/>
    <lineage>
        <taxon>Bacteria</taxon>
        <taxon>Pseudomonadati</taxon>
        <taxon>Balneolota</taxon>
        <taxon>Balneolia</taxon>
        <taxon>Balneolales</taxon>
        <taxon>Balneolaceae</taxon>
        <taxon>Gracilimonas</taxon>
    </lineage>
</organism>
<dbReference type="SUPFAM" id="SSF48576">
    <property type="entry name" value="Terpenoid synthases"/>
    <property type="match status" value="1"/>
</dbReference>
<comment type="similarity">
    <text evidence="2 6">Belongs to the FPP/GGPP synthase family.</text>
</comment>
<dbReference type="Gene3D" id="1.10.600.10">
    <property type="entry name" value="Farnesyl Diphosphate Synthase"/>
    <property type="match status" value="1"/>
</dbReference>
<dbReference type="GO" id="GO:0046872">
    <property type="term" value="F:metal ion binding"/>
    <property type="evidence" value="ECO:0007669"/>
    <property type="project" value="UniProtKB-KW"/>
</dbReference>
<dbReference type="PANTHER" id="PTHR12001:SF85">
    <property type="entry name" value="SHORT CHAIN ISOPRENYL DIPHOSPHATE SYNTHASE"/>
    <property type="match status" value="1"/>
</dbReference>
<dbReference type="InterPro" id="IPR000092">
    <property type="entry name" value="Polyprenyl_synt"/>
</dbReference>
<dbReference type="CDD" id="cd00685">
    <property type="entry name" value="Trans_IPPS_HT"/>
    <property type="match status" value="1"/>
</dbReference>
<dbReference type="GO" id="GO:0004659">
    <property type="term" value="F:prenyltransferase activity"/>
    <property type="evidence" value="ECO:0007669"/>
    <property type="project" value="InterPro"/>
</dbReference>
<dbReference type="Pfam" id="PF00348">
    <property type="entry name" value="polyprenyl_synt"/>
    <property type="match status" value="1"/>
</dbReference>
<name>A0A9X2L5K1_9BACT</name>
<dbReference type="AlphaFoldDB" id="A0A9X2L5K1"/>
<comment type="cofactor">
    <cofactor evidence="1">
        <name>Mg(2+)</name>
        <dbReference type="ChEBI" id="CHEBI:18420"/>
    </cofactor>
</comment>
<dbReference type="InterPro" id="IPR033749">
    <property type="entry name" value="Polyprenyl_synt_CS"/>
</dbReference>
<keyword evidence="5" id="KW-0460">Magnesium</keyword>
<keyword evidence="3 6" id="KW-0808">Transferase</keyword>
<dbReference type="PROSITE" id="PS00723">
    <property type="entry name" value="POLYPRENYL_SYNTHASE_1"/>
    <property type="match status" value="1"/>
</dbReference>
<dbReference type="Proteomes" id="UP001139125">
    <property type="component" value="Unassembled WGS sequence"/>
</dbReference>
<dbReference type="InterPro" id="IPR008949">
    <property type="entry name" value="Isoprenoid_synthase_dom_sf"/>
</dbReference>